<comment type="function">
    <text evidence="5">Responsible for synthesis of pseudouridine from uracil-54 and uracil-55 in the psi GC loop of transfer RNAs.</text>
</comment>
<dbReference type="HAMAP" id="MF_01893">
    <property type="entry name" value="Pus10_arch"/>
    <property type="match status" value="1"/>
</dbReference>
<dbReference type="Pfam" id="PF21238">
    <property type="entry name" value="Pus10_C"/>
    <property type="match status" value="1"/>
</dbReference>
<proteinExistence type="inferred from homology"/>
<feature type="active site" description="Nucleophile" evidence="5">
    <location>
        <position position="228"/>
    </location>
</feature>
<keyword evidence="3 5" id="KW-0694">RNA-binding</keyword>
<comment type="similarity">
    <text evidence="1 5">Belongs to the pseudouridine synthase Pus10 family.</text>
</comment>
<comment type="catalytic activity">
    <reaction evidence="5">
        <text>uridine(55) in tRNA = pseudouridine(55) in tRNA</text>
        <dbReference type="Rhea" id="RHEA:42532"/>
        <dbReference type="Rhea" id="RHEA-COMP:10101"/>
        <dbReference type="Rhea" id="RHEA-COMP:10102"/>
        <dbReference type="ChEBI" id="CHEBI:65314"/>
        <dbReference type="ChEBI" id="CHEBI:65315"/>
        <dbReference type="EC" id="5.4.99.25"/>
    </reaction>
</comment>
<evidence type="ECO:0000313" key="7">
    <source>
        <dbReference type="EMBL" id="MBE2900095.1"/>
    </source>
</evidence>
<evidence type="ECO:0000256" key="1">
    <source>
        <dbReference type="ARBA" id="ARBA00009652"/>
    </source>
</evidence>
<dbReference type="AlphaFoldDB" id="A0A842YQY9"/>
<dbReference type="RefSeq" id="WP_192961882.1">
    <property type="nucleotide sequence ID" value="NZ_QKOF01000006.1"/>
</dbReference>
<protein>
    <recommendedName>
        <fullName evidence="5">tRNA pseudouridine synthase Pus10</fullName>
        <ecNumber evidence="5">5.4.99.25</ecNumber>
    </recommendedName>
    <alternativeName>
        <fullName evidence="5">tRNA pseudouridine 54/55 synthase</fullName>
        <shortName evidence="5">Psi54/55 synthase</shortName>
    </alternativeName>
</protein>
<keyword evidence="2 5" id="KW-0819">tRNA processing</keyword>
<feature type="domain" description="THUMP" evidence="6">
    <location>
        <begin position="37"/>
        <end position="159"/>
    </location>
</feature>
<dbReference type="InterPro" id="IPR039894">
    <property type="entry name" value="Pus10-like"/>
</dbReference>
<dbReference type="PANTHER" id="PTHR21568">
    <property type="entry name" value="TRNA PSEUDOURIDINE SYNTHASE PUS10"/>
    <property type="match status" value="1"/>
</dbReference>
<evidence type="ECO:0000259" key="6">
    <source>
        <dbReference type="PROSITE" id="PS51165"/>
    </source>
</evidence>
<gene>
    <name evidence="5" type="primary">pus10</name>
    <name evidence="7" type="ORF">DNK57_04595</name>
</gene>
<dbReference type="GO" id="GO:0160148">
    <property type="term" value="F:tRNA pseudouridine(55) synthase activity"/>
    <property type="evidence" value="ECO:0007669"/>
    <property type="project" value="UniProtKB-EC"/>
</dbReference>
<comment type="caution">
    <text evidence="7">The sequence shown here is derived from an EMBL/GenBank/DDBJ whole genome shotgun (WGS) entry which is preliminary data.</text>
</comment>
<accession>A0A842YQY9</accession>
<dbReference type="PROSITE" id="PS51165">
    <property type="entry name" value="THUMP"/>
    <property type="match status" value="1"/>
</dbReference>
<dbReference type="Pfam" id="PF22023">
    <property type="entry name" value="Pus10_THUMP_arc"/>
    <property type="match status" value="1"/>
</dbReference>
<dbReference type="Proteomes" id="UP000646659">
    <property type="component" value="Unassembled WGS sequence"/>
</dbReference>
<name>A0A842YQY9_METTF</name>
<dbReference type="OrthoDB" id="10348at2157"/>
<evidence type="ECO:0000256" key="3">
    <source>
        <dbReference type="ARBA" id="ARBA00022884"/>
    </source>
</evidence>
<dbReference type="SUPFAM" id="SSF55120">
    <property type="entry name" value="Pseudouridine synthase"/>
    <property type="match status" value="1"/>
</dbReference>
<dbReference type="GO" id="GO:0031119">
    <property type="term" value="P:tRNA pseudouridine synthesis"/>
    <property type="evidence" value="ECO:0007669"/>
    <property type="project" value="UniProtKB-UniRule"/>
</dbReference>
<feature type="binding site" evidence="5">
    <location>
        <position position="364"/>
    </location>
    <ligand>
        <name>substrate</name>
    </ligand>
</feature>
<dbReference type="GO" id="GO:0000049">
    <property type="term" value="F:tRNA binding"/>
    <property type="evidence" value="ECO:0007669"/>
    <property type="project" value="InterPro"/>
</dbReference>
<evidence type="ECO:0000256" key="2">
    <source>
        <dbReference type="ARBA" id="ARBA00022694"/>
    </source>
</evidence>
<comment type="catalytic activity">
    <reaction evidence="5">
        <text>uridine(54) in tRNA = pseudouridine(54) in tRNA</text>
        <dbReference type="Rhea" id="RHEA:57876"/>
        <dbReference type="Rhea" id="RHEA-COMP:10193"/>
        <dbReference type="Rhea" id="RHEA-COMP:14141"/>
        <dbReference type="ChEBI" id="CHEBI:65314"/>
        <dbReference type="ChEBI" id="CHEBI:65315"/>
    </reaction>
</comment>
<dbReference type="InterPro" id="IPR005912">
    <property type="entry name" value="Pus10"/>
</dbReference>
<dbReference type="NCBIfam" id="TIGR01213">
    <property type="entry name" value="pseudo_Pus10arc"/>
    <property type="match status" value="1"/>
</dbReference>
<organism evidence="7 8">
    <name type="scientific">Methanothermobacter thermautotrophicus</name>
    <name type="common">Methanobacterium thermoformicicum</name>
    <dbReference type="NCBI Taxonomy" id="145262"/>
    <lineage>
        <taxon>Archaea</taxon>
        <taxon>Methanobacteriati</taxon>
        <taxon>Methanobacteriota</taxon>
        <taxon>Methanomada group</taxon>
        <taxon>Methanobacteria</taxon>
        <taxon>Methanobacteriales</taxon>
        <taxon>Methanobacteriaceae</taxon>
        <taxon>Methanothermobacter</taxon>
    </lineage>
</organism>
<dbReference type="FunFam" id="3.30.70.2510:FF:000001">
    <property type="entry name" value="tRNA pseudouridine synthase Pus10"/>
    <property type="match status" value="1"/>
</dbReference>
<feature type="binding site" evidence="5">
    <location>
        <position position="296"/>
    </location>
    <ligand>
        <name>substrate</name>
    </ligand>
</feature>
<dbReference type="InterPro" id="IPR020103">
    <property type="entry name" value="PsdUridine_synth_cat_dom_sf"/>
</dbReference>
<dbReference type="EC" id="5.4.99.25" evidence="5"/>
<reference evidence="7" key="1">
    <citation type="submission" date="2018-06" db="EMBL/GenBank/DDBJ databases">
        <title>Draft genome sequence of Methanothermobacter thermautotrophicus Strain WHS, a thermophilic, hydrogenotrophic methanogen isolated from Washburn Hot Springs in Yellowstone National Park, USA.</title>
        <authorList>
            <person name="Mckay L.J."/>
            <person name="Klingelsmith K."/>
            <person name="Inskeep W.P."/>
            <person name="Fields M.W."/>
        </authorList>
    </citation>
    <scope>NUCLEOTIDE SEQUENCE</scope>
    <source>
        <strain evidence="7">WHS</strain>
    </source>
</reference>
<dbReference type="InterPro" id="IPR048741">
    <property type="entry name" value="Pus10-like_C"/>
</dbReference>
<evidence type="ECO:0000256" key="5">
    <source>
        <dbReference type="HAMAP-Rule" id="MF_01893"/>
    </source>
</evidence>
<dbReference type="InterPro" id="IPR004114">
    <property type="entry name" value="THUMP_dom"/>
</dbReference>
<sequence length="419" mass="47437">MDVQKRLEALLEITETRICLHCLGRHFVDVVEGPGNLLRGDRLKKEFSLELSGPCMICGDVFDRIDDAAGMIKERVDELGLEYSSVLVGTRLPPEMVELDDEIRKRLGIQGEGLKRDLNRELGKRVLKLLGCSAEFEEPDLVAMVDFRGDIRVWIQINPIFLEGRYRKLVRGIPQTRWPCRKCRGRGCERCNYTGKMYPTSVEELISGPILEAARGRDARFHGSGREDVDVRMLGTGRPFVLEIREPRIRSLDPESLEDEVNRRAEGMVEVEGLRFSTRNRKVELKDSSQSRYKVYRALVELDGNVTDDDLKKLGSLDTIRQRTPVRVSHRRADMVRERRVLDISWKRLDGCLELIIKGEGGLYIKELISGDSGRTDPSVSSVLGVPARCVALDVLEVGDEDQEAIDQKKVNPGAIQNP</sequence>
<dbReference type="Gene3D" id="3.30.70.3190">
    <property type="match status" value="1"/>
</dbReference>
<keyword evidence="4 5" id="KW-0413">Isomerase</keyword>
<evidence type="ECO:0000256" key="4">
    <source>
        <dbReference type="ARBA" id="ARBA00023235"/>
    </source>
</evidence>
<evidence type="ECO:0000313" key="8">
    <source>
        <dbReference type="Proteomes" id="UP000646659"/>
    </source>
</evidence>
<dbReference type="Gene3D" id="3.30.70.2510">
    <property type="match status" value="1"/>
</dbReference>
<dbReference type="PANTHER" id="PTHR21568:SF0">
    <property type="entry name" value="TRNA PSEUDOURIDINE SYNTHASE PUS10"/>
    <property type="match status" value="1"/>
</dbReference>
<dbReference type="EMBL" id="QKOF01000006">
    <property type="protein sequence ID" value="MBE2900095.1"/>
    <property type="molecule type" value="Genomic_DNA"/>
</dbReference>
<dbReference type="InterPro" id="IPR055174">
    <property type="entry name" value="Pus10_THUMP_arc"/>
</dbReference>